<dbReference type="PANTHER" id="PTHR12486">
    <property type="entry name" value="APRATAXIN-RELATED"/>
    <property type="match status" value="1"/>
</dbReference>
<evidence type="ECO:0000256" key="1">
    <source>
        <dbReference type="ARBA" id="ARBA00004123"/>
    </source>
</evidence>
<feature type="compositionally biased region" description="Polar residues" evidence="6">
    <location>
        <begin position="189"/>
        <end position="199"/>
    </location>
</feature>
<dbReference type="InterPro" id="IPR011146">
    <property type="entry name" value="HIT-like"/>
</dbReference>
<keyword evidence="3" id="KW-0862">Zinc</keyword>
<organism evidence="9 10">
    <name type="scientific">Apiospora arundinis</name>
    <dbReference type="NCBI Taxonomy" id="335852"/>
    <lineage>
        <taxon>Eukaryota</taxon>
        <taxon>Fungi</taxon>
        <taxon>Dikarya</taxon>
        <taxon>Ascomycota</taxon>
        <taxon>Pezizomycotina</taxon>
        <taxon>Sordariomycetes</taxon>
        <taxon>Xylariomycetidae</taxon>
        <taxon>Amphisphaeriales</taxon>
        <taxon>Apiosporaceae</taxon>
        <taxon>Apiospora</taxon>
    </lineage>
</organism>
<protein>
    <submittedName>
        <fullName evidence="9">HIT domain-containing protein</fullName>
    </submittedName>
</protein>
<dbReference type="Pfam" id="PF01230">
    <property type="entry name" value="HIT"/>
    <property type="match status" value="1"/>
</dbReference>
<keyword evidence="4" id="KW-0238">DNA-binding</keyword>
<dbReference type="PANTHER" id="PTHR12486:SF4">
    <property type="entry name" value="APRATAXIN"/>
    <property type="match status" value="1"/>
</dbReference>
<reference evidence="9 10" key="1">
    <citation type="journal article" date="2024" name="IMA Fungus">
        <title>Apiospora arundinis, a panoply of carbohydrate-active enzymes and secondary metabolites.</title>
        <authorList>
            <person name="Sorensen T."/>
            <person name="Petersen C."/>
            <person name="Muurmann A.T."/>
            <person name="Christiansen J.V."/>
            <person name="Brundto M.L."/>
            <person name="Overgaard C.K."/>
            <person name="Boysen A.T."/>
            <person name="Wollenberg R.D."/>
            <person name="Larsen T.O."/>
            <person name="Sorensen J.L."/>
            <person name="Nielsen K.L."/>
            <person name="Sondergaard T.E."/>
        </authorList>
    </citation>
    <scope>NUCLEOTIDE SEQUENCE [LARGE SCALE GENOMIC DNA]</scope>
    <source>
        <strain evidence="9 10">AAU 773</strain>
    </source>
</reference>
<evidence type="ECO:0000256" key="2">
    <source>
        <dbReference type="ARBA" id="ARBA00022723"/>
    </source>
</evidence>
<dbReference type="EMBL" id="JAPCWZ010000007">
    <property type="protein sequence ID" value="KAK8855217.1"/>
    <property type="molecule type" value="Genomic_DNA"/>
</dbReference>
<evidence type="ECO:0000313" key="10">
    <source>
        <dbReference type="Proteomes" id="UP001390339"/>
    </source>
</evidence>
<feature type="compositionally biased region" description="Basic and acidic residues" evidence="6">
    <location>
        <begin position="203"/>
        <end position="216"/>
    </location>
</feature>
<keyword evidence="10" id="KW-1185">Reference proteome</keyword>
<feature type="compositionally biased region" description="Acidic residues" evidence="6">
    <location>
        <begin position="1"/>
        <end position="10"/>
    </location>
</feature>
<feature type="region of interest" description="Disordered" evidence="6">
    <location>
        <begin position="1"/>
        <end position="88"/>
    </location>
</feature>
<sequence length="324" mass="36058">MSTTESEGEEAITGGEIASTVIASPSGTATEETTTTTKTPRNAFAELMTAKPNMGQISSKGHKRRASSSGQATASPATTSSATNKKKRSFAGRDGLGAYIADPAAFPPNRVIYYNDDFVAIRDMFPKSAVHCLLLPRKVPVDVEMFEVVRSDPAFLAAAQAEAAKLKQLVAKELERKFGRESRSSALRQRVLDSSSSSGDPEAVEKEEWEGKKDGKLPPGRDWAREVKVGIHSNPSMNHLHIHVLSRDMASDSLKHKKHYNSFNTDFFADLDIFPMDDGEVYERKHSDWSSRDLVCWRCGKNFSNKFQKLKEHLAEEFEEWKRE</sequence>
<dbReference type="Gene3D" id="3.30.428.10">
    <property type="entry name" value="HIT-like"/>
    <property type="match status" value="1"/>
</dbReference>
<evidence type="ECO:0000256" key="5">
    <source>
        <dbReference type="ARBA" id="ARBA00023242"/>
    </source>
</evidence>
<comment type="caution">
    <text evidence="9">The sequence shown here is derived from an EMBL/GenBank/DDBJ whole genome shotgun (WGS) entry which is preliminary data.</text>
</comment>
<accession>A0ABR2HYP6</accession>
<comment type="subcellular location">
    <subcellularLocation>
        <location evidence="1">Nucleus</location>
    </subcellularLocation>
</comment>
<dbReference type="InterPro" id="IPR032566">
    <property type="entry name" value="Znf-C2HE"/>
</dbReference>
<gene>
    <name evidence="9" type="ORF">PGQ11_011129</name>
</gene>
<feature type="domain" description="HIT" evidence="7">
    <location>
        <begin position="108"/>
        <end position="248"/>
    </location>
</feature>
<name>A0ABR2HYP6_9PEZI</name>
<feature type="compositionally biased region" description="Low complexity" evidence="6">
    <location>
        <begin position="28"/>
        <end position="39"/>
    </location>
</feature>
<feature type="compositionally biased region" description="Low complexity" evidence="6">
    <location>
        <begin position="67"/>
        <end position="83"/>
    </location>
</feature>
<keyword evidence="5" id="KW-0539">Nucleus</keyword>
<evidence type="ECO:0000256" key="4">
    <source>
        <dbReference type="ARBA" id="ARBA00023125"/>
    </source>
</evidence>
<dbReference type="Proteomes" id="UP001390339">
    <property type="component" value="Unassembled WGS sequence"/>
</dbReference>
<evidence type="ECO:0000313" key="9">
    <source>
        <dbReference type="EMBL" id="KAK8855217.1"/>
    </source>
</evidence>
<evidence type="ECO:0000256" key="3">
    <source>
        <dbReference type="ARBA" id="ARBA00022833"/>
    </source>
</evidence>
<evidence type="ECO:0000259" key="8">
    <source>
        <dbReference type="Pfam" id="PF16278"/>
    </source>
</evidence>
<evidence type="ECO:0000259" key="7">
    <source>
        <dbReference type="Pfam" id="PF01230"/>
    </source>
</evidence>
<feature type="region of interest" description="Disordered" evidence="6">
    <location>
        <begin position="189"/>
        <end position="221"/>
    </location>
</feature>
<dbReference type="SUPFAM" id="SSF54197">
    <property type="entry name" value="HIT-like"/>
    <property type="match status" value="1"/>
</dbReference>
<dbReference type="Pfam" id="PF16278">
    <property type="entry name" value="zf-C2HE"/>
    <property type="match status" value="1"/>
</dbReference>
<feature type="domain" description="Aprataxin C2HE/C2H2/C2HC zinc finger" evidence="8">
    <location>
        <begin position="264"/>
        <end position="320"/>
    </location>
</feature>
<evidence type="ECO:0000256" key="6">
    <source>
        <dbReference type="SAM" id="MobiDB-lite"/>
    </source>
</evidence>
<proteinExistence type="predicted"/>
<keyword evidence="2" id="KW-0479">Metal-binding</keyword>
<dbReference type="InterPro" id="IPR036265">
    <property type="entry name" value="HIT-like_sf"/>
</dbReference>